<keyword evidence="4" id="KW-0175">Coiled coil</keyword>
<evidence type="ECO:0000256" key="2">
    <source>
        <dbReference type="ARBA" id="ARBA00022833"/>
    </source>
</evidence>
<feature type="domain" description="RING-type" evidence="5">
    <location>
        <begin position="6"/>
        <end position="49"/>
    </location>
</feature>
<protein>
    <recommendedName>
        <fullName evidence="5">RING-type domain-containing protein</fullName>
    </recommendedName>
</protein>
<dbReference type="Gene3D" id="3.30.160.60">
    <property type="entry name" value="Classic Zinc Finger"/>
    <property type="match status" value="1"/>
</dbReference>
<reference evidence="6 7" key="1">
    <citation type="submission" date="2024-05" db="EMBL/GenBank/DDBJ databases">
        <authorList>
            <person name="Wallberg A."/>
        </authorList>
    </citation>
    <scope>NUCLEOTIDE SEQUENCE [LARGE SCALE GENOMIC DNA]</scope>
</reference>
<evidence type="ECO:0000313" key="6">
    <source>
        <dbReference type="EMBL" id="CAL4197424.1"/>
    </source>
</evidence>
<keyword evidence="2" id="KW-0862">Zinc</keyword>
<comment type="caution">
    <text evidence="6">The sequence shown here is derived from an EMBL/GenBank/DDBJ whole genome shotgun (WGS) entry which is preliminary data.</text>
</comment>
<dbReference type="EMBL" id="CAXKWB010073588">
    <property type="protein sequence ID" value="CAL4197424.1"/>
    <property type="molecule type" value="Genomic_DNA"/>
</dbReference>
<keyword evidence="1 3" id="KW-0863">Zinc-finger</keyword>
<dbReference type="InterPro" id="IPR050143">
    <property type="entry name" value="TRIM/RBCC"/>
</dbReference>
<evidence type="ECO:0000256" key="1">
    <source>
        <dbReference type="ARBA" id="ARBA00022771"/>
    </source>
</evidence>
<keyword evidence="7" id="KW-1185">Reference proteome</keyword>
<evidence type="ECO:0000313" key="7">
    <source>
        <dbReference type="Proteomes" id="UP001497623"/>
    </source>
</evidence>
<organism evidence="6 7">
    <name type="scientific">Meganyctiphanes norvegica</name>
    <name type="common">Northern krill</name>
    <name type="synonym">Thysanopoda norvegica</name>
    <dbReference type="NCBI Taxonomy" id="48144"/>
    <lineage>
        <taxon>Eukaryota</taxon>
        <taxon>Metazoa</taxon>
        <taxon>Ecdysozoa</taxon>
        <taxon>Arthropoda</taxon>
        <taxon>Crustacea</taxon>
        <taxon>Multicrustacea</taxon>
        <taxon>Malacostraca</taxon>
        <taxon>Eumalacostraca</taxon>
        <taxon>Eucarida</taxon>
        <taxon>Euphausiacea</taxon>
        <taxon>Euphausiidae</taxon>
        <taxon>Meganyctiphanes</taxon>
    </lineage>
</organism>
<dbReference type="PANTHER" id="PTHR24103">
    <property type="entry name" value="E3 UBIQUITIN-PROTEIN LIGASE TRIM"/>
    <property type="match status" value="1"/>
</dbReference>
<dbReference type="Gene3D" id="3.30.40.10">
    <property type="entry name" value="Zinc/RING finger domain, C3HC4 (zinc finger)"/>
    <property type="match status" value="1"/>
</dbReference>
<evidence type="ECO:0000259" key="5">
    <source>
        <dbReference type="PROSITE" id="PS50089"/>
    </source>
</evidence>
<gene>
    <name evidence="6" type="ORF">MNOR_LOCUS37255</name>
</gene>
<dbReference type="SUPFAM" id="SSF57845">
    <property type="entry name" value="B-box zinc-binding domain"/>
    <property type="match status" value="1"/>
</dbReference>
<sequence length="526" mass="59378">MGSKECPTCMDEYDGGDHRVRILQCGHSQCSSCMLAQFSNGRITCCTCRATHTYPSIESIPINYIAEKYKEEMENLKFQHSLLVERDAAPLTPKLNKGICEEHATVKLFWCNTHHEWICTHCSVTDHPRGECEIIPIRKQFEKDKDVKKSKICEELKNIDDTKNDVKLSIDEVDKQKEEKNKLIMKMKEEIEALKKQISQKENEMSALHSQHTKLHSVTQECDQKKTELENVLTRFHNVTTFKELDIENTKCESLINIFVNWTKGLKEDKDLSQLFKTKLPNMLEQLKKTTNSQEKKTMIDAAKKMIQHRLNKTKMFAKKKIGSSNYFSSIEERQRCIVVNSLQHNLYLGTDSSLLEYDDVMRLTGTPPVIFLKLSYRDINLGDLHILLDGLPGQVHQFLELSTRSSGRGSYKGARIDQINNKNQPAEQLYCGGFLNASGETESAAICQVEAGTPGKTPIVEGVVLGCGGKSASFWIVTIGQFGTWPYPVIGHVTSGMPELKAAIKKYGDGDIVFTETGVVIDGSV</sequence>
<feature type="coiled-coil region" evidence="4">
    <location>
        <begin position="159"/>
        <end position="211"/>
    </location>
</feature>
<dbReference type="InterPro" id="IPR001841">
    <property type="entry name" value="Znf_RING"/>
</dbReference>
<accession>A0AAV2SLX7</accession>
<proteinExistence type="predicted"/>
<dbReference type="Proteomes" id="UP001497623">
    <property type="component" value="Unassembled WGS sequence"/>
</dbReference>
<dbReference type="PROSITE" id="PS50089">
    <property type="entry name" value="ZF_RING_2"/>
    <property type="match status" value="1"/>
</dbReference>
<dbReference type="SUPFAM" id="SSF57850">
    <property type="entry name" value="RING/U-box"/>
    <property type="match status" value="1"/>
</dbReference>
<name>A0AAV2SLX7_MEGNR</name>
<evidence type="ECO:0000256" key="4">
    <source>
        <dbReference type="SAM" id="Coils"/>
    </source>
</evidence>
<dbReference type="InterPro" id="IPR013083">
    <property type="entry name" value="Znf_RING/FYVE/PHD"/>
</dbReference>
<dbReference type="GO" id="GO:0008270">
    <property type="term" value="F:zinc ion binding"/>
    <property type="evidence" value="ECO:0007669"/>
    <property type="project" value="UniProtKB-KW"/>
</dbReference>
<dbReference type="AlphaFoldDB" id="A0AAV2SLX7"/>
<evidence type="ECO:0000256" key="3">
    <source>
        <dbReference type="PROSITE-ProRule" id="PRU00175"/>
    </source>
</evidence>
<keyword evidence="1 3" id="KW-0479">Metal-binding</keyword>